<dbReference type="AlphaFoldDB" id="A0A7W5TR21"/>
<keyword evidence="3" id="KW-1185">Reference proteome</keyword>
<comment type="caution">
    <text evidence="2">The sequence shown here is derived from an EMBL/GenBank/DDBJ whole genome shotgun (WGS) entry which is preliminary data.</text>
</comment>
<reference evidence="2 3" key="1">
    <citation type="submission" date="2020-08" db="EMBL/GenBank/DDBJ databases">
        <title>Sequencing the genomes of 1000 actinobacteria strains.</title>
        <authorList>
            <person name="Klenk H.-P."/>
        </authorList>
    </citation>
    <scope>NUCLEOTIDE SEQUENCE [LARGE SCALE GENOMIC DNA]</scope>
    <source>
        <strain evidence="2 3">DSM 28238</strain>
    </source>
</reference>
<feature type="domain" description="Alpha-L-glutamate ligase-related protein ATP-grasp" evidence="1">
    <location>
        <begin position="189"/>
        <end position="333"/>
    </location>
</feature>
<organism evidence="2 3">
    <name type="scientific">Garicola koreensis</name>
    <dbReference type="NCBI Taxonomy" id="1262554"/>
    <lineage>
        <taxon>Bacteria</taxon>
        <taxon>Bacillati</taxon>
        <taxon>Actinomycetota</taxon>
        <taxon>Actinomycetes</taxon>
        <taxon>Micrococcales</taxon>
        <taxon>Micrococcaceae</taxon>
        <taxon>Garicola</taxon>
    </lineage>
</organism>
<sequence>MKVRVNLDTIERAEDDLRMRVRARLNGRKAAKVLKSIESAKGPLPGHLKARADSYAVDVLGSKRFAPWLYVYSAIAGEFREGWIPDNYYMAVVLPAIEGRYGGLSDTRSITARIFGDENEIPDAGYVVGGRLFNASLEPVTSLEAFTDLVFAGCERVAFKADGSDQGRGVQILDRDRFTQVADALADGVVQPFIDQHEVFAEVAARSVSTLRMTSVVEPDGRITVRAAFMRFGRDTDEYVSGDSEIIVPLNSATGAFSPFGFMMDWLEVDRHPDSGFVFAGNEVPNYAACREAVERLHRRIPVVPIIGWDLTVARDGSVQVLEWNSGHNDIKFSEATSGPCFTGLGWELFGQNRRANRSTG</sequence>
<dbReference type="Pfam" id="PF14397">
    <property type="entry name" value="ATPgrasp_ST"/>
    <property type="match status" value="1"/>
</dbReference>
<evidence type="ECO:0000313" key="2">
    <source>
        <dbReference type="EMBL" id="MBB3667585.1"/>
    </source>
</evidence>
<dbReference type="Proteomes" id="UP000547528">
    <property type="component" value="Unassembled WGS sequence"/>
</dbReference>
<gene>
    <name evidence="2" type="ORF">FHX47_001204</name>
</gene>
<dbReference type="RefSeq" id="WP_221206123.1">
    <property type="nucleotide sequence ID" value="NZ_BAABKR010000001.1"/>
</dbReference>
<accession>A0A7W5TR21</accession>
<evidence type="ECO:0000259" key="1">
    <source>
        <dbReference type="Pfam" id="PF14397"/>
    </source>
</evidence>
<dbReference type="EMBL" id="JACIBT010000002">
    <property type="protein sequence ID" value="MBB3667585.1"/>
    <property type="molecule type" value="Genomic_DNA"/>
</dbReference>
<proteinExistence type="predicted"/>
<protein>
    <recommendedName>
        <fullName evidence="1">Alpha-L-glutamate ligase-related protein ATP-grasp domain-containing protein</fullName>
    </recommendedName>
</protein>
<dbReference type="InterPro" id="IPR039523">
    <property type="entry name" value="RimK-rel_E_lig_ATP-grasp"/>
</dbReference>
<name>A0A7W5TR21_9MICC</name>
<evidence type="ECO:0000313" key="3">
    <source>
        <dbReference type="Proteomes" id="UP000547528"/>
    </source>
</evidence>